<keyword evidence="3" id="KW-1185">Reference proteome</keyword>
<proteinExistence type="predicted"/>
<organism evidence="2 3">
    <name type="scientific">Pelomonas lactea</name>
    <dbReference type="NCBI Taxonomy" id="3299030"/>
    <lineage>
        <taxon>Bacteria</taxon>
        <taxon>Pseudomonadati</taxon>
        <taxon>Pseudomonadota</taxon>
        <taxon>Betaproteobacteria</taxon>
        <taxon>Burkholderiales</taxon>
        <taxon>Sphaerotilaceae</taxon>
        <taxon>Roseateles</taxon>
    </lineage>
</organism>
<dbReference type="EMBL" id="JBIGHX010000009">
    <property type="protein sequence ID" value="MFG6464287.1"/>
    <property type="molecule type" value="Genomic_DNA"/>
</dbReference>
<evidence type="ECO:0000313" key="2">
    <source>
        <dbReference type="EMBL" id="MFG6464287.1"/>
    </source>
</evidence>
<dbReference type="Gene3D" id="3.30.70.100">
    <property type="match status" value="1"/>
</dbReference>
<evidence type="ECO:0000259" key="1">
    <source>
        <dbReference type="Pfam" id="PF03992"/>
    </source>
</evidence>
<keyword evidence="2" id="KW-0503">Monooxygenase</keyword>
<sequence>MSALPPPPYYAVIFTSQRTAVDSGYADTADRMVALAAAQPGYLGADSARDADGLGITVSYWRSEEDIAAWRRHAEHRVARDTGRSDWYQHYTLRVARVERAYAWQRADGLQDPAALTSNEERA</sequence>
<dbReference type="RefSeq" id="WP_394513657.1">
    <property type="nucleotide sequence ID" value="NZ_JBIGHX010000009.1"/>
</dbReference>
<dbReference type="SUPFAM" id="SSF54909">
    <property type="entry name" value="Dimeric alpha+beta barrel"/>
    <property type="match status" value="1"/>
</dbReference>
<dbReference type="Pfam" id="PF03992">
    <property type="entry name" value="ABM"/>
    <property type="match status" value="1"/>
</dbReference>
<dbReference type="GO" id="GO:0004497">
    <property type="term" value="F:monooxygenase activity"/>
    <property type="evidence" value="ECO:0007669"/>
    <property type="project" value="UniProtKB-KW"/>
</dbReference>
<dbReference type="InterPro" id="IPR052936">
    <property type="entry name" value="Jasmonate_Hydroxylase-like"/>
</dbReference>
<dbReference type="InterPro" id="IPR011008">
    <property type="entry name" value="Dimeric_a/b-barrel"/>
</dbReference>
<dbReference type="PANTHER" id="PTHR37811:SF2">
    <property type="entry name" value="ABM DOMAIN-CONTAINING PROTEIN"/>
    <property type="match status" value="1"/>
</dbReference>
<comment type="caution">
    <text evidence="2">The sequence shown here is derived from an EMBL/GenBank/DDBJ whole genome shotgun (WGS) entry which is preliminary data.</text>
</comment>
<feature type="domain" description="ABM" evidence="1">
    <location>
        <begin position="24"/>
        <end position="80"/>
    </location>
</feature>
<dbReference type="PANTHER" id="PTHR37811">
    <property type="entry name" value="BLL5343 PROTEIN"/>
    <property type="match status" value="1"/>
</dbReference>
<accession>A0ABW7GQM8</accession>
<dbReference type="Proteomes" id="UP001606302">
    <property type="component" value="Unassembled WGS sequence"/>
</dbReference>
<dbReference type="EC" id="1.14.-.-" evidence="2"/>
<keyword evidence="2" id="KW-0560">Oxidoreductase</keyword>
<gene>
    <name evidence="2" type="ORF">ACG04Q_22145</name>
</gene>
<reference evidence="2 3" key="1">
    <citation type="submission" date="2024-08" db="EMBL/GenBank/DDBJ databases">
        <authorList>
            <person name="Lu H."/>
        </authorList>
    </citation>
    <scope>NUCLEOTIDE SEQUENCE [LARGE SCALE GENOMIC DNA]</scope>
    <source>
        <strain evidence="2 3">DXS20W</strain>
    </source>
</reference>
<protein>
    <submittedName>
        <fullName evidence="2">Antibiotic biosynthesis monooxygenase family protein</fullName>
        <ecNumber evidence="2">1.14.-.-</ecNumber>
    </submittedName>
</protein>
<dbReference type="InterPro" id="IPR007138">
    <property type="entry name" value="ABM_dom"/>
</dbReference>
<name>A0ABW7GQM8_9BURK</name>
<evidence type="ECO:0000313" key="3">
    <source>
        <dbReference type="Proteomes" id="UP001606302"/>
    </source>
</evidence>